<evidence type="ECO:0000259" key="4">
    <source>
        <dbReference type="Pfam" id="PF16561"/>
    </source>
</evidence>
<dbReference type="InterPro" id="IPR051518">
    <property type="entry name" value="Sucrose_Phosphatase"/>
</dbReference>
<dbReference type="Pfam" id="PF05116">
    <property type="entry name" value="S6PP"/>
    <property type="match status" value="1"/>
</dbReference>
<dbReference type="InterPro" id="IPR014756">
    <property type="entry name" value="Ig_E-set"/>
</dbReference>
<dbReference type="Gene3D" id="2.60.40.10">
    <property type="entry name" value="Immunoglobulins"/>
    <property type="match status" value="3"/>
</dbReference>
<dbReference type="InterPro" id="IPR032640">
    <property type="entry name" value="AMPK1_CBM"/>
</dbReference>
<feature type="region of interest" description="Disordered" evidence="2">
    <location>
        <begin position="64"/>
        <end position="86"/>
    </location>
</feature>
<feature type="domain" description="AMP-activated protein kinase glycogen-binding" evidence="4">
    <location>
        <begin position="101"/>
        <end position="181"/>
    </location>
</feature>
<reference evidence="5" key="1">
    <citation type="submission" date="2014-05" db="EMBL/GenBank/DDBJ databases">
        <title>The transcriptome of the halophilic microalga Tetraselmis sp. GSL018 isolated from the Great Salt Lake, Utah.</title>
        <authorList>
            <person name="Jinkerson R.E."/>
            <person name="D'Adamo S."/>
            <person name="Posewitz M.C."/>
        </authorList>
    </citation>
    <scope>NUCLEOTIDE SEQUENCE</scope>
    <source>
        <strain evidence="5">GSL018</strain>
    </source>
</reference>
<dbReference type="GO" id="GO:0016787">
    <property type="term" value="F:hydrolase activity"/>
    <property type="evidence" value="ECO:0007669"/>
    <property type="project" value="UniProtKB-KW"/>
</dbReference>
<feature type="domain" description="AMP-activated protein kinase glycogen-binding" evidence="4">
    <location>
        <begin position="185"/>
        <end position="267"/>
    </location>
</feature>
<dbReference type="Gene3D" id="3.90.1070.10">
    <property type="match status" value="1"/>
</dbReference>
<gene>
    <name evidence="5" type="ORF">TSPGSL018_12940</name>
</gene>
<evidence type="ECO:0000256" key="2">
    <source>
        <dbReference type="SAM" id="MobiDB-lite"/>
    </source>
</evidence>
<dbReference type="Pfam" id="PF16561">
    <property type="entry name" value="AMPK1_CBM"/>
    <property type="match status" value="2"/>
</dbReference>
<dbReference type="CDD" id="cd02859">
    <property type="entry name" value="E_set_AMPKbeta_like_N"/>
    <property type="match status" value="2"/>
</dbReference>
<dbReference type="EMBL" id="GBEZ01019891">
    <property type="protein sequence ID" value="JAC66725.1"/>
    <property type="molecule type" value="Transcribed_RNA"/>
</dbReference>
<accession>A0A061R7T4</accession>
<evidence type="ECO:0000256" key="1">
    <source>
        <dbReference type="ARBA" id="ARBA00022801"/>
    </source>
</evidence>
<protein>
    <submittedName>
        <fullName evidence="5">Sucrose phosphatase</fullName>
    </submittedName>
</protein>
<feature type="domain" description="Sucrose phosphatase-like" evidence="3">
    <location>
        <begin position="385"/>
        <end position="649"/>
    </location>
</feature>
<dbReference type="InterPro" id="IPR036412">
    <property type="entry name" value="HAD-like_sf"/>
</dbReference>
<name>A0A061R7T4_9CHLO</name>
<sequence>MALVFRRALQVRAGSRRPTSLLHLRFKGGCPQLGVRSSALVSSTHLTAQRSSLLLGARATTNSVQGSLSSSESQEAERPPVHRGGCESGDEYLSKDHIMSTFRWPAALGGEEVSVIGSFTDWEHQTPLGRSSETGDFVRTMALPPGTYEYKYLVDGVWRNSPCEANTKTDKGTFNNHRLISPSHTFVWNKSWGGSEVFLTGDFAGWAELIPMLPDHETGDFSVTMSLPPGMYSVQFLVDGQWMLSPHDQIVADDNGHQCNKVVVKQPKAFHILYATGWDQAVMVYRVVDPNAKSGASWQEVPMRSTPSRSSPAGGKWMSATVPAPGPGHLEFWVLAGSDSSAASFSTQDEIDRPLGGEFYVCPGPGGYKLANGRLRPFKRATEPPVMLVSDLDGTMVGDTPEFDSATDAFRHYWENNSALANSVLVYNTGRSVGQFVSLLAEKEGRLAVPDVLITAVGTKVWLLEGNREHSTGSVWREDEMWAKRLDEGWDLEKVRVVGRSAVASFGDQIHWLDDGSEHPHRVAFSVDNSILGEVIAKLKQGFSSSGVKARIITSGTGGWRYLDCVSIRAGKLEALEYVRTLYGVPNDRCVAAGDSGNDILMLEGQNRAIVVGNAQPELQDWLLMQPQSDRIIFTDAMGAAGIIEGLARLGLY</sequence>
<dbReference type="InterPro" id="IPR013783">
    <property type="entry name" value="Ig-like_fold"/>
</dbReference>
<organism evidence="5">
    <name type="scientific">Tetraselmis sp. GSL018</name>
    <dbReference type="NCBI Taxonomy" id="582737"/>
    <lineage>
        <taxon>Eukaryota</taxon>
        <taxon>Viridiplantae</taxon>
        <taxon>Chlorophyta</taxon>
        <taxon>core chlorophytes</taxon>
        <taxon>Chlorodendrophyceae</taxon>
        <taxon>Chlorodendrales</taxon>
        <taxon>Chlorodendraceae</taxon>
        <taxon>Tetraselmis</taxon>
    </lineage>
</organism>
<proteinExistence type="predicted"/>
<dbReference type="PANTHER" id="PTHR46521">
    <property type="entry name" value="SUCROSE-PHOSPHATASE 2-RELATED"/>
    <property type="match status" value="1"/>
</dbReference>
<dbReference type="SFLD" id="SFLDG01141">
    <property type="entry name" value="C2.B.1:_Sucrose_Phosphatase_Li"/>
    <property type="match status" value="1"/>
</dbReference>
<evidence type="ECO:0000313" key="5">
    <source>
        <dbReference type="EMBL" id="JAC66725.1"/>
    </source>
</evidence>
<dbReference type="PANTHER" id="PTHR46521:SF4">
    <property type="entry name" value="SUCROSE-PHOSPHATASE 2-RELATED"/>
    <property type="match status" value="1"/>
</dbReference>
<dbReference type="InterPro" id="IPR023214">
    <property type="entry name" value="HAD_sf"/>
</dbReference>
<dbReference type="SFLD" id="SFLDS00003">
    <property type="entry name" value="Haloacid_Dehalogenase"/>
    <property type="match status" value="1"/>
</dbReference>
<keyword evidence="1" id="KW-0378">Hydrolase</keyword>
<dbReference type="InterPro" id="IPR006380">
    <property type="entry name" value="SPP-like_dom"/>
</dbReference>
<evidence type="ECO:0000259" key="3">
    <source>
        <dbReference type="Pfam" id="PF05116"/>
    </source>
</evidence>
<dbReference type="SUPFAM" id="SSF56784">
    <property type="entry name" value="HAD-like"/>
    <property type="match status" value="1"/>
</dbReference>
<feature type="compositionally biased region" description="Low complexity" evidence="2">
    <location>
        <begin position="64"/>
        <end position="73"/>
    </location>
</feature>
<dbReference type="Gene3D" id="3.40.50.1000">
    <property type="entry name" value="HAD superfamily/HAD-like"/>
    <property type="match status" value="1"/>
</dbReference>
<dbReference type="SUPFAM" id="SSF81296">
    <property type="entry name" value="E set domains"/>
    <property type="match status" value="2"/>
</dbReference>
<dbReference type="AlphaFoldDB" id="A0A061R7T4"/>
<dbReference type="SFLD" id="SFLDG01140">
    <property type="entry name" value="C2.B:_Phosphomannomutase_and_P"/>
    <property type="match status" value="1"/>
</dbReference>